<evidence type="ECO:0000259" key="3">
    <source>
        <dbReference type="Pfam" id="PF07811"/>
    </source>
</evidence>
<feature type="domain" description="TadE-like" evidence="3">
    <location>
        <begin position="82"/>
        <end position="124"/>
    </location>
</feature>
<dbReference type="InterPro" id="IPR012495">
    <property type="entry name" value="TadE-like_dom"/>
</dbReference>
<sequence length="194" mass="20641">MPRRPPPNSTAHPNGSLHTAESRPTADSPETACPHRTACSDRTACSHHAACSHRTAGSTQTTRCHSPNSSHRPRTSRRNHCGAVTAELAIALPVLFSLLLLGIWSIGLVVLNIRCMDAARDVARAVARGEPPDQAEAIGRRTIPTGTITITRESEDIHVTVSATPTHTPPLLTLLTPTRLTATATLQAEPEATP</sequence>
<dbReference type="InterPro" id="IPR049790">
    <property type="entry name" value="Rv3655c/TadE"/>
</dbReference>
<feature type="region of interest" description="Disordered" evidence="1">
    <location>
        <begin position="56"/>
        <end position="78"/>
    </location>
</feature>
<protein>
    <recommendedName>
        <fullName evidence="3">TadE-like domain-containing protein</fullName>
    </recommendedName>
</protein>
<proteinExistence type="predicted"/>
<dbReference type="OrthoDB" id="3830740at2"/>
<evidence type="ECO:0000313" key="5">
    <source>
        <dbReference type="Proteomes" id="UP000305836"/>
    </source>
</evidence>
<keyword evidence="2" id="KW-1133">Transmembrane helix</keyword>
<accession>A0A4U3M2I5</accession>
<feature type="transmembrane region" description="Helical" evidence="2">
    <location>
        <begin position="88"/>
        <end position="111"/>
    </location>
</feature>
<feature type="compositionally biased region" description="Polar residues" evidence="1">
    <location>
        <begin position="56"/>
        <end position="70"/>
    </location>
</feature>
<keyword evidence="2" id="KW-0472">Membrane</keyword>
<evidence type="ECO:0000256" key="2">
    <source>
        <dbReference type="SAM" id="Phobius"/>
    </source>
</evidence>
<organism evidence="4 5">
    <name type="scientific">Kribbella jiaozuonensis</name>
    <dbReference type="NCBI Taxonomy" id="2575441"/>
    <lineage>
        <taxon>Bacteria</taxon>
        <taxon>Bacillati</taxon>
        <taxon>Actinomycetota</taxon>
        <taxon>Actinomycetes</taxon>
        <taxon>Propionibacteriales</taxon>
        <taxon>Kribbellaceae</taxon>
        <taxon>Kribbella</taxon>
    </lineage>
</organism>
<dbReference type="AlphaFoldDB" id="A0A4U3M2I5"/>
<reference evidence="4 5" key="1">
    <citation type="submission" date="2019-04" db="EMBL/GenBank/DDBJ databases">
        <title>Kribbella sp. NEAU-THZ 27 nov., a novel actinomycete isolated from soil.</title>
        <authorList>
            <person name="Duan L."/>
        </authorList>
    </citation>
    <scope>NUCLEOTIDE SEQUENCE [LARGE SCALE GENOMIC DNA]</scope>
    <source>
        <strain evidence="5">NEAU-THZ27</strain>
    </source>
</reference>
<name>A0A4U3M2I5_9ACTN</name>
<keyword evidence="5" id="KW-1185">Reference proteome</keyword>
<dbReference type="NCBIfam" id="NF041390">
    <property type="entry name" value="TadE_Rv3655c"/>
    <property type="match status" value="1"/>
</dbReference>
<keyword evidence="2" id="KW-0812">Transmembrane</keyword>
<dbReference type="EMBL" id="SZPZ01000001">
    <property type="protein sequence ID" value="TKK81466.1"/>
    <property type="molecule type" value="Genomic_DNA"/>
</dbReference>
<feature type="compositionally biased region" description="Polar residues" evidence="1">
    <location>
        <begin position="9"/>
        <end position="19"/>
    </location>
</feature>
<evidence type="ECO:0000256" key="1">
    <source>
        <dbReference type="SAM" id="MobiDB-lite"/>
    </source>
</evidence>
<feature type="region of interest" description="Disordered" evidence="1">
    <location>
        <begin position="1"/>
        <end position="33"/>
    </location>
</feature>
<dbReference type="Proteomes" id="UP000305836">
    <property type="component" value="Unassembled WGS sequence"/>
</dbReference>
<dbReference type="Pfam" id="PF07811">
    <property type="entry name" value="TadE"/>
    <property type="match status" value="1"/>
</dbReference>
<comment type="caution">
    <text evidence="4">The sequence shown here is derived from an EMBL/GenBank/DDBJ whole genome shotgun (WGS) entry which is preliminary data.</text>
</comment>
<evidence type="ECO:0000313" key="4">
    <source>
        <dbReference type="EMBL" id="TKK81466.1"/>
    </source>
</evidence>
<gene>
    <name evidence="4" type="ORF">FDA38_00995</name>
</gene>